<dbReference type="InterPro" id="IPR008916">
    <property type="entry name" value="Retrov_capsid_C"/>
</dbReference>
<dbReference type="InterPro" id="IPR038124">
    <property type="entry name" value="B_retro_matrix_sf"/>
</dbReference>
<dbReference type="Pfam" id="PF19317">
    <property type="entry name" value="Gag_p24_C"/>
    <property type="match status" value="1"/>
</dbReference>
<dbReference type="PANTHER" id="PTHR40389:SF3">
    <property type="entry name" value="IGE-BINDING PROTEIN"/>
    <property type="match status" value="1"/>
</dbReference>
<dbReference type="PANTHER" id="PTHR40389">
    <property type="entry name" value="ENDOGENOUS RETROVIRUS GROUP K MEMBER 24 GAG POLYPROTEIN-RELATED"/>
    <property type="match status" value="1"/>
</dbReference>
<dbReference type="Gene3D" id="1.10.375.10">
    <property type="entry name" value="Human Immunodeficiency Virus Type 1 Capsid Protein"/>
    <property type="match status" value="1"/>
</dbReference>
<organism evidence="4 5">
    <name type="scientific">Odocoileus virginianus</name>
    <name type="common">White-tailed deer</name>
    <dbReference type="NCBI Taxonomy" id="9874"/>
    <lineage>
        <taxon>Eukaryota</taxon>
        <taxon>Metazoa</taxon>
        <taxon>Chordata</taxon>
        <taxon>Craniata</taxon>
        <taxon>Vertebrata</taxon>
        <taxon>Euteleostomi</taxon>
        <taxon>Mammalia</taxon>
        <taxon>Eutheria</taxon>
        <taxon>Laurasiatheria</taxon>
        <taxon>Artiodactyla</taxon>
        <taxon>Ruminantia</taxon>
        <taxon>Pecora</taxon>
        <taxon>Cervidae</taxon>
        <taxon>Odocoileinae</taxon>
        <taxon>Odocoileus</taxon>
    </lineage>
</organism>
<reference evidence="4" key="1">
    <citation type="journal article" date="2022" name="J. Hered.">
        <title>A De Novo Chromosome-Level Genome Assembly of the White-Tailed Deer, Odocoileus Virginianus.</title>
        <authorList>
            <person name="London E.W."/>
            <person name="Roca A.L."/>
            <person name="Novakofski J.E."/>
            <person name="Mateus-Pinilla N.E."/>
        </authorList>
    </citation>
    <scope>NUCLEOTIDE SEQUENCE [LARGE SCALE GENOMIC DNA]</scope>
</reference>
<protein>
    <submittedName>
        <fullName evidence="5">Endogenous retrovirus group K member 7 Gag polyprotein-like</fullName>
    </submittedName>
</protein>
<dbReference type="Gene3D" id="1.10.150.490">
    <property type="entry name" value="Retroviral GAG p10 protein"/>
    <property type="match status" value="1"/>
</dbReference>
<dbReference type="InterPro" id="IPR008919">
    <property type="entry name" value="Retrov_capsid_N"/>
</dbReference>
<dbReference type="RefSeq" id="XP_070313022.1">
    <property type="nucleotide sequence ID" value="XM_070456921.1"/>
</dbReference>
<dbReference type="Pfam" id="PF02337">
    <property type="entry name" value="Gag_p10"/>
    <property type="match status" value="1"/>
</dbReference>
<feature type="region of interest" description="Disordered" evidence="1">
    <location>
        <begin position="105"/>
        <end position="145"/>
    </location>
</feature>
<evidence type="ECO:0000313" key="4">
    <source>
        <dbReference type="Proteomes" id="UP001652640"/>
    </source>
</evidence>
<dbReference type="Gene3D" id="1.10.1200.30">
    <property type="match status" value="1"/>
</dbReference>
<proteinExistence type="predicted"/>
<keyword evidence="4" id="KW-1185">Reference proteome</keyword>
<name>A0ABM4HBS7_ODOVR</name>
<feature type="domain" description="Retroviral nucleocapsid Gag protein p24 C-terminal" evidence="3">
    <location>
        <begin position="398"/>
        <end position="461"/>
    </location>
</feature>
<dbReference type="InterPro" id="IPR050195">
    <property type="entry name" value="Primate_lentivir_Gag_pol-like"/>
</dbReference>
<dbReference type="SUPFAM" id="SSF47943">
    <property type="entry name" value="Retrovirus capsid protein, N-terminal core domain"/>
    <property type="match status" value="1"/>
</dbReference>
<evidence type="ECO:0000259" key="3">
    <source>
        <dbReference type="Pfam" id="PF19317"/>
    </source>
</evidence>
<dbReference type="InterPro" id="IPR003322">
    <property type="entry name" value="B_retro_matrix"/>
</dbReference>
<sequence>MGQGSSRELFVTMLKTMLKVRGVTVAKHKLEKFLLFVEEVCPWFPEDGTVNIETWKKVGEQIQQYYSLHGAEKVPLDAYSLWTLRDCLDPEHESKKLETALKNIIGKPPTLPTAPPSEHGSDMAEKTPVQSSSDSDSELDPAEQAEDPWELFAAEKTAVKTQAELSPFSEVKELLTAMTKCLDTLNLKLFSQPLCLSNQLPSQPPSIIAGLDPQIADMQKGSEAPAQALSVKNTSELSPFQLAIHQARQQGETLEGFPILFPVLEDTQQRRYYEPLPFKQIKELKQACAQYGPTAPFSMSIIENLNSQYLPPNDWKQVSRACLSGRDYLLQKSEFGEQCGNFADRNRWNGLQVSFEMLMGEGAYRATNQQLNYPPEAYPQINEAALIAWKHLPTSNKKSEDLSKIRQGPDEPYQDFVARLIDSVSRVIGDKEAGTVLTHQLAYENANSACQAALRPYRKKGQ</sequence>
<dbReference type="InterPro" id="IPR010999">
    <property type="entry name" value="Retrovr_matrix"/>
</dbReference>
<evidence type="ECO:0000313" key="5">
    <source>
        <dbReference type="RefSeq" id="XP_070313022.1"/>
    </source>
</evidence>
<evidence type="ECO:0000259" key="2">
    <source>
        <dbReference type="Pfam" id="PF02337"/>
    </source>
</evidence>
<feature type="domain" description="Beta-retroviral matrix protein" evidence="2">
    <location>
        <begin position="7"/>
        <end position="89"/>
    </location>
</feature>
<evidence type="ECO:0000256" key="1">
    <source>
        <dbReference type="SAM" id="MobiDB-lite"/>
    </source>
</evidence>
<dbReference type="GeneID" id="139031510"/>
<feature type="compositionally biased region" description="Acidic residues" evidence="1">
    <location>
        <begin position="135"/>
        <end position="145"/>
    </location>
</feature>
<dbReference type="SUPFAM" id="SSF47836">
    <property type="entry name" value="Retroviral matrix proteins"/>
    <property type="match status" value="1"/>
</dbReference>
<accession>A0ABM4HBS7</accession>
<dbReference type="Proteomes" id="UP001652640">
    <property type="component" value="Chromosome 2"/>
</dbReference>
<reference evidence="5" key="2">
    <citation type="submission" date="2025-08" db="UniProtKB">
        <authorList>
            <consortium name="RefSeq"/>
        </authorList>
    </citation>
    <scope>IDENTIFICATION</scope>
    <source>
        <tissue evidence="5">Tongue muscle</tissue>
    </source>
</reference>
<gene>
    <name evidence="5" type="primary">LOC139031510</name>
</gene>
<dbReference type="InterPro" id="IPR045345">
    <property type="entry name" value="Gag_p24_C"/>
</dbReference>
<dbReference type="SUPFAM" id="SSF47353">
    <property type="entry name" value="Retrovirus capsid dimerization domain-like"/>
    <property type="match status" value="1"/>
</dbReference>
<dbReference type="Pfam" id="PF00607">
    <property type="entry name" value="Gag_p24"/>
    <property type="match status" value="1"/>
</dbReference>